<organism evidence="1">
    <name type="scientific">marine sediment metagenome</name>
    <dbReference type="NCBI Taxonomy" id="412755"/>
    <lineage>
        <taxon>unclassified sequences</taxon>
        <taxon>metagenomes</taxon>
        <taxon>ecological metagenomes</taxon>
    </lineage>
</organism>
<protein>
    <submittedName>
        <fullName evidence="1">Uncharacterized protein</fullName>
    </submittedName>
</protein>
<reference evidence="1" key="1">
    <citation type="journal article" date="2015" name="Nature">
        <title>Complex archaea that bridge the gap between prokaryotes and eukaryotes.</title>
        <authorList>
            <person name="Spang A."/>
            <person name="Saw J.H."/>
            <person name="Jorgensen S.L."/>
            <person name="Zaremba-Niedzwiedzka K."/>
            <person name="Martijn J."/>
            <person name="Lind A.E."/>
            <person name="van Eijk R."/>
            <person name="Schleper C."/>
            <person name="Guy L."/>
            <person name="Ettema T.J."/>
        </authorList>
    </citation>
    <scope>NUCLEOTIDE SEQUENCE</scope>
</reference>
<comment type="caution">
    <text evidence="1">The sequence shown here is derived from an EMBL/GenBank/DDBJ whole genome shotgun (WGS) entry which is preliminary data.</text>
</comment>
<name>A0A0F9BVX3_9ZZZZ</name>
<evidence type="ECO:0000313" key="1">
    <source>
        <dbReference type="EMBL" id="KKK88556.1"/>
    </source>
</evidence>
<sequence>MLNDPRKILLLNRITIMNVENLKEATQNFPTHVHMSWPNFYDAFSQMTPADANVLLFSRHTHYDNTGVLLDIQGVMSPNSLLSDMEVPNGSESIH</sequence>
<dbReference type="AlphaFoldDB" id="A0A0F9BVX3"/>
<proteinExistence type="predicted"/>
<dbReference type="EMBL" id="LAZR01049900">
    <property type="protein sequence ID" value="KKK88556.1"/>
    <property type="molecule type" value="Genomic_DNA"/>
</dbReference>
<gene>
    <name evidence="1" type="ORF">LCGC14_2741980</name>
</gene>
<accession>A0A0F9BVX3</accession>